<dbReference type="GO" id="GO:0016787">
    <property type="term" value="F:hydrolase activity"/>
    <property type="evidence" value="ECO:0007669"/>
    <property type="project" value="UniProtKB-KW"/>
</dbReference>
<protein>
    <submittedName>
        <fullName evidence="1">Predicted N-formylglutamate amidohydrolase</fullName>
    </submittedName>
</protein>
<sequence length="238" mass="27598">MFARKQAFCTMKLIVTCEHGGNDIPKPFKKYFKDSTSVLNSHRGYDLGALDIFKSLEPLADYALYSETSRLLIELNRSLHHPKLFSEFTKGIPKQEKESIIQSHYLVYRNQVENTIKSWIDNGEAVLHISMHSFTPILNKVERHCDLGLLYDSKKQGEKTFATNFKEDLKAQNPNLIVRFNYPYLGKADGFTTYLRKQFPSNYLGIEVEVNQKYAQHNQMHFEIKEVIILALKDLLTT</sequence>
<evidence type="ECO:0000313" key="1">
    <source>
        <dbReference type="EMBL" id="SHI60052.1"/>
    </source>
</evidence>
<reference evidence="1 2" key="1">
    <citation type="submission" date="2016-11" db="EMBL/GenBank/DDBJ databases">
        <authorList>
            <person name="Jaros S."/>
            <person name="Januszkiewicz K."/>
            <person name="Wedrychowicz H."/>
        </authorList>
    </citation>
    <scope>NUCLEOTIDE SEQUENCE [LARGE SCALE GENOMIC DNA]</scope>
    <source>
        <strain evidence="1 2">CGMCC 1.12213</strain>
    </source>
</reference>
<dbReference type="eggNOG" id="COG3931">
    <property type="taxonomic scope" value="Bacteria"/>
</dbReference>
<gene>
    <name evidence="1" type="ORF">SAMN05216261_1239</name>
</gene>
<name>A0A1M6CGB5_9FLAO</name>
<evidence type="ECO:0000313" key="2">
    <source>
        <dbReference type="Proteomes" id="UP000184396"/>
    </source>
</evidence>
<dbReference type="Pfam" id="PF05013">
    <property type="entry name" value="FGase"/>
    <property type="match status" value="1"/>
</dbReference>
<accession>A0A1M6CGB5</accession>
<dbReference type="InterPro" id="IPR007709">
    <property type="entry name" value="N-FG_amidohydro"/>
</dbReference>
<organism evidence="1 2">
    <name type="scientific">Algibacter luteus</name>
    <dbReference type="NCBI Taxonomy" id="1178825"/>
    <lineage>
        <taxon>Bacteria</taxon>
        <taxon>Pseudomonadati</taxon>
        <taxon>Bacteroidota</taxon>
        <taxon>Flavobacteriia</taxon>
        <taxon>Flavobacteriales</taxon>
        <taxon>Flavobacteriaceae</taxon>
        <taxon>Algibacter</taxon>
    </lineage>
</organism>
<dbReference type="EMBL" id="FQYK01000002">
    <property type="protein sequence ID" value="SHI60052.1"/>
    <property type="molecule type" value="Genomic_DNA"/>
</dbReference>
<dbReference type="STRING" id="1178825.SAMN05216261_1239"/>
<proteinExistence type="predicted"/>
<dbReference type="AlphaFoldDB" id="A0A1M6CGB5"/>
<keyword evidence="1" id="KW-0378">Hydrolase</keyword>
<dbReference type="SUPFAM" id="SSF53187">
    <property type="entry name" value="Zn-dependent exopeptidases"/>
    <property type="match status" value="1"/>
</dbReference>
<keyword evidence="2" id="KW-1185">Reference proteome</keyword>
<dbReference type="Proteomes" id="UP000184396">
    <property type="component" value="Unassembled WGS sequence"/>
</dbReference>
<dbReference type="Gene3D" id="3.40.630.40">
    <property type="entry name" value="Zn-dependent exopeptidases"/>
    <property type="match status" value="1"/>
</dbReference>